<name>A0ABU1Q791_9PSEU</name>
<accession>A0ABU1Q791</accession>
<evidence type="ECO:0000256" key="1">
    <source>
        <dbReference type="SAM" id="MobiDB-lite"/>
    </source>
</evidence>
<reference evidence="2 3" key="1">
    <citation type="submission" date="2023-07" db="EMBL/GenBank/DDBJ databases">
        <title>Sequencing the genomes of 1000 actinobacteria strains.</title>
        <authorList>
            <person name="Klenk H.-P."/>
        </authorList>
    </citation>
    <scope>NUCLEOTIDE SEQUENCE [LARGE SCALE GENOMIC DNA]</scope>
    <source>
        <strain evidence="2 3">DSM 43749</strain>
    </source>
</reference>
<keyword evidence="3" id="KW-1185">Reference proteome</keyword>
<organism evidence="2 3">
    <name type="scientific">Saccharothrix longispora</name>
    <dbReference type="NCBI Taxonomy" id="33920"/>
    <lineage>
        <taxon>Bacteria</taxon>
        <taxon>Bacillati</taxon>
        <taxon>Actinomycetota</taxon>
        <taxon>Actinomycetes</taxon>
        <taxon>Pseudonocardiales</taxon>
        <taxon>Pseudonocardiaceae</taxon>
        <taxon>Saccharothrix</taxon>
    </lineage>
</organism>
<proteinExistence type="predicted"/>
<evidence type="ECO:0000313" key="2">
    <source>
        <dbReference type="EMBL" id="MDR6598757.1"/>
    </source>
</evidence>
<dbReference type="RefSeq" id="WP_310313866.1">
    <property type="nucleotide sequence ID" value="NZ_BAAAXB010000001.1"/>
</dbReference>
<protein>
    <submittedName>
        <fullName evidence="2">Uncharacterized protein</fullName>
    </submittedName>
</protein>
<sequence length="73" mass="7898">MARTRASTGARRYRRKHPDQHRDGDDGDTDGGSAGVREPRHPVPPGPAGGTGERPIPDDPTVVEETQCLTERP</sequence>
<evidence type="ECO:0000313" key="3">
    <source>
        <dbReference type="Proteomes" id="UP001268819"/>
    </source>
</evidence>
<dbReference type="EMBL" id="JAVDSG010000001">
    <property type="protein sequence ID" value="MDR6598757.1"/>
    <property type="molecule type" value="Genomic_DNA"/>
</dbReference>
<gene>
    <name evidence="2" type="ORF">J2S66_007141</name>
</gene>
<comment type="caution">
    <text evidence="2">The sequence shown here is derived from an EMBL/GenBank/DDBJ whole genome shotgun (WGS) entry which is preliminary data.</text>
</comment>
<dbReference type="Proteomes" id="UP001268819">
    <property type="component" value="Unassembled WGS sequence"/>
</dbReference>
<feature type="region of interest" description="Disordered" evidence="1">
    <location>
        <begin position="1"/>
        <end position="73"/>
    </location>
</feature>